<evidence type="ECO:0000259" key="6">
    <source>
        <dbReference type="PROSITE" id="PS50016"/>
    </source>
</evidence>
<reference evidence="8" key="1">
    <citation type="journal article" date="2023" name="Plant J.">
        <title>Genome sequences and population genomics provide insights into the demographic history, inbreeding, and mutation load of two 'living fossil' tree species of Dipteronia.</title>
        <authorList>
            <person name="Feng Y."/>
            <person name="Comes H.P."/>
            <person name="Chen J."/>
            <person name="Zhu S."/>
            <person name="Lu R."/>
            <person name="Zhang X."/>
            <person name="Li P."/>
            <person name="Qiu J."/>
            <person name="Olsen K.M."/>
            <person name="Qiu Y."/>
        </authorList>
    </citation>
    <scope>NUCLEOTIDE SEQUENCE</scope>
    <source>
        <strain evidence="8">NBL</strain>
    </source>
</reference>
<keyword evidence="9" id="KW-1185">Reference proteome</keyword>
<sequence length="1289" mass="141462">MYETELDFVSSEMLEEDIFQGTHFDQINNDDSGFEGGRCGICMDVIIERGVLDCCQHWFCFACIDNWSTITNLCPLCQGEFQLITCVPVYDTTGSNNIDEDSISRDDDWCIEGKSNSLSFPSYYIDENAVICLDGDGCKIRSGSTTIEADSNLDTSIACDSCDLWYHAFCVGFDPEGTFEDSWLCPRCVVEVPQDSVENSVQKTNSQCSLKSANGECSAEAAFSRKVSVSVADAGETALVVSIIGGNQWTEEPNENFLSKIEADKGLTKEAFNLDKANSASSERTNMQTTLNAQNLDLSLLHDMSSPSISLGPSELKTNCVDEKLNGQSSFVKISSRKTGNKLSESESSMGLHLGLSVGSFLSVDGTNNDISEDQLMRDAQQNNPSVESLPKACKIEPDTIEDALQIIGVKRNHTEFSDDVHVSADAEETKGKKKNDVPAKKIRGEGKTQMTSLKDNTNVSTPDDSRKCPTLIEDANDDKSKLSPKKEDVTYDVMSIVKGTGHKPSKGLAHRNSADNFSKEGEIAPGLRVKKIMKRAAEDKDSSVVVQELRKEIREAVRNRSSTDVGEKLFDPKLLAAFRAAIARPKDEPVKKLTPSAVKVKKSMLEKGKVRENLTKKIYGNSSGKRRHAWVRDCEVEFWKYRCMRATKPEKIETLKSVLNLLRNNSHSSDIEQATESRTTNPILSRLYLADTSVFPRKNDIKPLSALNPTGDSEQSKEQTISMEKGLKLSLDNFSPKVLETNKVSSKVGIPSVNEKGTGNNVTCSKGDAASSKVHLKGRPTGPSVSQKGMMVKSDDVKTDKRKWALEILARKNAVAGKSTTPEKQEGNDALKGNYPLLAKLPVDMRPVLAPSCHNKIPISVRQAQLYRLTECFLKKANLPVIRRTAETELAVADAVNIEKEVADRSNSKLVYLNLCSQEILHRSDNKKSIRDTESNSSPSAIPVDESEQATDNISSDPEVEEALRKAGLLSDSPPNSPHHPTEVPNEVDVSSREDGPDNVFEMDSHAEVDIYGDFEYDLEDEDYIGASSVTVPTLQSEEVSKMKVVFSTLNSEKSINTVNLEDGGDGGKNDVHKDATCSPKNHTDDTGIKSSTAEGHTGNSCVPPESNPCEEDEDLSLAECEELYGPDKEPLLNKFPELSGNPHGLVDGEVALNMVTESNAENITVNTVNHNSSGIEKLPNSSQTGVRIPRKDSASNTGADKQSDGVNSISKKVEAYIKEHIRPLCKSGVITAEQYRWTVAKTTDKVMKYHSKAKNANFLIKEGEKVKKLAEQYIEAAQQKEKSDLQQ</sequence>
<evidence type="ECO:0000259" key="7">
    <source>
        <dbReference type="PROSITE" id="PS50089"/>
    </source>
</evidence>
<feature type="compositionally biased region" description="Polar residues" evidence="5">
    <location>
        <begin position="1090"/>
        <end position="1102"/>
    </location>
</feature>
<proteinExistence type="predicted"/>
<keyword evidence="2 4" id="KW-0863">Zinc-finger</keyword>
<dbReference type="EMBL" id="JANJYJ010000002">
    <property type="protein sequence ID" value="KAK3228082.1"/>
    <property type="molecule type" value="Genomic_DNA"/>
</dbReference>
<dbReference type="InterPro" id="IPR011011">
    <property type="entry name" value="Znf_FYVE_PHD"/>
</dbReference>
<dbReference type="PANTHER" id="PTHR15315:SF26">
    <property type="entry name" value="E3 UBIQUITIN-PROTEIN LIGASE NRDP1"/>
    <property type="match status" value="1"/>
</dbReference>
<name>A0AAE0EHK1_9ROSI</name>
<dbReference type="SMART" id="SM00184">
    <property type="entry name" value="RING"/>
    <property type="match status" value="2"/>
</dbReference>
<dbReference type="InterPro" id="IPR017907">
    <property type="entry name" value="Znf_RING_CS"/>
</dbReference>
<dbReference type="PROSITE" id="PS50016">
    <property type="entry name" value="ZF_PHD_2"/>
    <property type="match status" value="1"/>
</dbReference>
<feature type="domain" description="RING-type" evidence="7">
    <location>
        <begin position="39"/>
        <end position="78"/>
    </location>
</feature>
<feature type="region of interest" description="Disordered" evidence="5">
    <location>
        <begin position="1059"/>
        <end position="1112"/>
    </location>
</feature>
<dbReference type="GO" id="GO:0008270">
    <property type="term" value="F:zinc ion binding"/>
    <property type="evidence" value="ECO:0007669"/>
    <property type="project" value="UniProtKB-KW"/>
</dbReference>
<keyword evidence="3" id="KW-0862">Zinc</keyword>
<evidence type="ECO:0008006" key="10">
    <source>
        <dbReference type="Google" id="ProtNLM"/>
    </source>
</evidence>
<evidence type="ECO:0000313" key="8">
    <source>
        <dbReference type="EMBL" id="KAK3228082.1"/>
    </source>
</evidence>
<dbReference type="Pfam" id="PF00628">
    <property type="entry name" value="PHD"/>
    <property type="match status" value="1"/>
</dbReference>
<feature type="compositionally biased region" description="Polar residues" evidence="5">
    <location>
        <begin position="1196"/>
        <end position="1208"/>
    </location>
</feature>
<dbReference type="SUPFAM" id="SSF57850">
    <property type="entry name" value="RING/U-box"/>
    <property type="match status" value="1"/>
</dbReference>
<feature type="compositionally biased region" description="Basic and acidic residues" evidence="5">
    <location>
        <begin position="926"/>
        <end position="935"/>
    </location>
</feature>
<evidence type="ECO:0000313" key="9">
    <source>
        <dbReference type="Proteomes" id="UP001281410"/>
    </source>
</evidence>
<evidence type="ECO:0000256" key="5">
    <source>
        <dbReference type="SAM" id="MobiDB-lite"/>
    </source>
</evidence>
<dbReference type="SUPFAM" id="SSF57903">
    <property type="entry name" value="FYVE/PHD zinc finger"/>
    <property type="match status" value="1"/>
</dbReference>
<dbReference type="SMART" id="SM00249">
    <property type="entry name" value="PHD"/>
    <property type="match status" value="1"/>
</dbReference>
<gene>
    <name evidence="8" type="ORF">Dsin_007944</name>
</gene>
<feature type="region of interest" description="Disordered" evidence="5">
    <location>
        <begin position="926"/>
        <end position="1001"/>
    </location>
</feature>
<feature type="region of interest" description="Disordered" evidence="5">
    <location>
        <begin position="1172"/>
        <end position="1208"/>
    </location>
</feature>
<evidence type="ECO:0000256" key="1">
    <source>
        <dbReference type="ARBA" id="ARBA00022723"/>
    </source>
</evidence>
<feature type="region of interest" description="Disordered" evidence="5">
    <location>
        <begin position="426"/>
        <end position="470"/>
    </location>
</feature>
<dbReference type="PANTHER" id="PTHR15315">
    <property type="entry name" value="RING FINGER PROTEIN 41, 151"/>
    <property type="match status" value="1"/>
</dbReference>
<dbReference type="InterPro" id="IPR001965">
    <property type="entry name" value="Znf_PHD"/>
</dbReference>
<dbReference type="InterPro" id="IPR001841">
    <property type="entry name" value="Znf_RING"/>
</dbReference>
<dbReference type="Proteomes" id="UP001281410">
    <property type="component" value="Unassembled WGS sequence"/>
</dbReference>
<feature type="region of interest" description="Disordered" evidence="5">
    <location>
        <begin position="760"/>
        <end position="797"/>
    </location>
</feature>
<dbReference type="Pfam" id="PF13639">
    <property type="entry name" value="zf-RING_2"/>
    <property type="match status" value="1"/>
</dbReference>
<evidence type="ECO:0000256" key="4">
    <source>
        <dbReference type="PROSITE-ProRule" id="PRU00175"/>
    </source>
</evidence>
<organism evidence="8 9">
    <name type="scientific">Dipteronia sinensis</name>
    <dbReference type="NCBI Taxonomy" id="43782"/>
    <lineage>
        <taxon>Eukaryota</taxon>
        <taxon>Viridiplantae</taxon>
        <taxon>Streptophyta</taxon>
        <taxon>Embryophyta</taxon>
        <taxon>Tracheophyta</taxon>
        <taxon>Spermatophyta</taxon>
        <taxon>Magnoliopsida</taxon>
        <taxon>eudicotyledons</taxon>
        <taxon>Gunneridae</taxon>
        <taxon>Pentapetalae</taxon>
        <taxon>rosids</taxon>
        <taxon>malvids</taxon>
        <taxon>Sapindales</taxon>
        <taxon>Sapindaceae</taxon>
        <taxon>Hippocastanoideae</taxon>
        <taxon>Acereae</taxon>
        <taxon>Dipteronia</taxon>
    </lineage>
</organism>
<dbReference type="GO" id="GO:0016567">
    <property type="term" value="P:protein ubiquitination"/>
    <property type="evidence" value="ECO:0007669"/>
    <property type="project" value="TreeGrafter"/>
</dbReference>
<evidence type="ECO:0000256" key="2">
    <source>
        <dbReference type="ARBA" id="ARBA00022771"/>
    </source>
</evidence>
<protein>
    <recommendedName>
        <fullName evidence="10">RING/U-box protein</fullName>
    </recommendedName>
</protein>
<feature type="compositionally biased region" description="Polar residues" evidence="5">
    <location>
        <begin position="449"/>
        <end position="463"/>
    </location>
</feature>
<dbReference type="InterPro" id="IPR019787">
    <property type="entry name" value="Znf_PHD-finger"/>
</dbReference>
<accession>A0AAE0EHK1</accession>
<dbReference type="Gene3D" id="3.30.40.10">
    <property type="entry name" value="Zinc/RING finger domain, C3HC4 (zinc finger)"/>
    <property type="match status" value="2"/>
</dbReference>
<feature type="compositionally biased region" description="Basic and acidic residues" evidence="5">
    <location>
        <begin position="1067"/>
        <end position="1089"/>
    </location>
</feature>
<keyword evidence="1" id="KW-0479">Metal-binding</keyword>
<comment type="caution">
    <text evidence="8">The sequence shown here is derived from an EMBL/GenBank/DDBJ whole genome shotgun (WGS) entry which is preliminary data.</text>
</comment>
<dbReference type="PROSITE" id="PS00518">
    <property type="entry name" value="ZF_RING_1"/>
    <property type="match status" value="1"/>
</dbReference>
<feature type="compositionally biased region" description="Basic and acidic residues" evidence="5">
    <location>
        <begin position="426"/>
        <end position="447"/>
    </location>
</feature>
<feature type="domain" description="PHD-type" evidence="6">
    <location>
        <begin position="71"/>
        <end position="191"/>
    </location>
</feature>
<dbReference type="PROSITE" id="PS50089">
    <property type="entry name" value="ZF_RING_2"/>
    <property type="match status" value="1"/>
</dbReference>
<dbReference type="InterPro" id="IPR013083">
    <property type="entry name" value="Znf_RING/FYVE/PHD"/>
</dbReference>
<feature type="compositionally biased region" description="Polar residues" evidence="5">
    <location>
        <begin position="1172"/>
        <end position="1187"/>
    </location>
</feature>
<dbReference type="GO" id="GO:0061630">
    <property type="term" value="F:ubiquitin protein ligase activity"/>
    <property type="evidence" value="ECO:0007669"/>
    <property type="project" value="TreeGrafter"/>
</dbReference>
<evidence type="ECO:0000256" key="3">
    <source>
        <dbReference type="ARBA" id="ARBA00022833"/>
    </source>
</evidence>